<feature type="domain" description="Endoribonuclease YicC-like C-terminal" evidence="7">
    <location>
        <begin position="175"/>
        <end position="292"/>
    </location>
</feature>
<dbReference type="InterPro" id="IPR005229">
    <property type="entry name" value="YicC/YloC-like"/>
</dbReference>
<dbReference type="PANTHER" id="PTHR30636:SF3">
    <property type="entry name" value="UPF0701 PROTEIN YICC"/>
    <property type="match status" value="1"/>
</dbReference>
<feature type="domain" description="Endoribonuclease YicC-like N-terminal" evidence="6">
    <location>
        <begin position="2"/>
        <end position="157"/>
    </location>
</feature>
<dbReference type="Pfam" id="PF03755">
    <property type="entry name" value="YicC-like_N"/>
    <property type="match status" value="1"/>
</dbReference>
<accession>A0A3E3E3Q4</accession>
<evidence type="ECO:0000256" key="3">
    <source>
        <dbReference type="ARBA" id="ARBA00022759"/>
    </source>
</evidence>
<evidence type="ECO:0000256" key="1">
    <source>
        <dbReference type="ARBA" id="ARBA00001968"/>
    </source>
</evidence>
<proteinExistence type="inferred from homology"/>
<dbReference type="Pfam" id="PF08340">
    <property type="entry name" value="YicC-like_C"/>
    <property type="match status" value="1"/>
</dbReference>
<evidence type="ECO:0000256" key="4">
    <source>
        <dbReference type="ARBA" id="ARBA00022801"/>
    </source>
</evidence>
<evidence type="ECO:0000256" key="5">
    <source>
        <dbReference type="ARBA" id="ARBA00035648"/>
    </source>
</evidence>
<dbReference type="NCBIfam" id="TIGR00255">
    <property type="entry name" value="YicC/YloC family endoribonuclease"/>
    <property type="match status" value="1"/>
</dbReference>
<dbReference type="Proteomes" id="UP000261212">
    <property type="component" value="Unassembled WGS sequence"/>
</dbReference>
<dbReference type="EMBL" id="QUSM01000001">
    <property type="protein sequence ID" value="RGD75809.1"/>
    <property type="molecule type" value="Genomic_DNA"/>
</dbReference>
<dbReference type="GO" id="GO:0004521">
    <property type="term" value="F:RNA endonuclease activity"/>
    <property type="evidence" value="ECO:0007669"/>
    <property type="project" value="InterPro"/>
</dbReference>
<dbReference type="AlphaFoldDB" id="A0A3E3E3Q4"/>
<keyword evidence="3" id="KW-0255">Endonuclease</keyword>
<gene>
    <name evidence="8" type="ORF">DW687_00375</name>
</gene>
<dbReference type="InterPro" id="IPR013551">
    <property type="entry name" value="YicC-like_C"/>
</dbReference>
<protein>
    <submittedName>
        <fullName evidence="8">YicC family protein</fullName>
    </submittedName>
</protein>
<keyword evidence="2" id="KW-0540">Nuclease</keyword>
<evidence type="ECO:0000313" key="9">
    <source>
        <dbReference type="Proteomes" id="UP000261212"/>
    </source>
</evidence>
<dbReference type="InterPro" id="IPR013527">
    <property type="entry name" value="YicC-like_N"/>
</dbReference>
<comment type="caution">
    <text evidence="8">The sequence shown here is derived from an EMBL/GenBank/DDBJ whole genome shotgun (WGS) entry which is preliminary data.</text>
</comment>
<evidence type="ECO:0000259" key="6">
    <source>
        <dbReference type="Pfam" id="PF03755"/>
    </source>
</evidence>
<evidence type="ECO:0000256" key="2">
    <source>
        <dbReference type="ARBA" id="ARBA00022722"/>
    </source>
</evidence>
<comment type="cofactor">
    <cofactor evidence="1">
        <name>a divalent metal cation</name>
        <dbReference type="ChEBI" id="CHEBI:60240"/>
    </cofactor>
</comment>
<comment type="similarity">
    <text evidence="5">Belongs to the YicC/YloC family.</text>
</comment>
<dbReference type="PANTHER" id="PTHR30636">
    <property type="entry name" value="UPF0701 PROTEIN YICC"/>
    <property type="match status" value="1"/>
</dbReference>
<evidence type="ECO:0000313" key="8">
    <source>
        <dbReference type="EMBL" id="RGD75809.1"/>
    </source>
</evidence>
<evidence type="ECO:0000259" key="7">
    <source>
        <dbReference type="Pfam" id="PF08340"/>
    </source>
</evidence>
<keyword evidence="4" id="KW-0378">Hydrolase</keyword>
<reference evidence="8 9" key="1">
    <citation type="submission" date="2018-08" db="EMBL/GenBank/DDBJ databases">
        <title>A genome reference for cultivated species of the human gut microbiota.</title>
        <authorList>
            <person name="Zou Y."/>
            <person name="Xue W."/>
            <person name="Luo G."/>
        </authorList>
    </citation>
    <scope>NUCLEOTIDE SEQUENCE [LARGE SCALE GENOMIC DNA]</scope>
    <source>
        <strain evidence="8 9">AM25-6</strain>
    </source>
</reference>
<name>A0A3E3E3Q4_9FIRM</name>
<sequence length="292" mass="33974">MMKSMTGFGRGEYRSETLVIDVEIKTINHRYRDFNIRLPRKYSAFEEKVRNLISKKVNRGRIDVFIKTEKFGSEDVSLVYDENLAKEYYDILNKIGCDFSDIKNDITITTIARYPEVIKTEEAEIDLEEQWKYFEEAINEAVDTLVESRRLEGEALKLDFIKRIDIVGSETEKISELAHDIPVNYAKELNDNIEKYKVGVIDSDRLATEIALYAEKVNITEELVRLDNHLKSFLTIIEKKEPIGRKLDFLLQEINREANTIASKSNSFEISSSVVEIKSELEKIREQIQNIE</sequence>
<dbReference type="GO" id="GO:0016787">
    <property type="term" value="F:hydrolase activity"/>
    <property type="evidence" value="ECO:0007669"/>
    <property type="project" value="UniProtKB-KW"/>
</dbReference>
<organism evidence="8 9">
    <name type="scientific">Anaerofustis stercorihominis</name>
    <dbReference type="NCBI Taxonomy" id="214853"/>
    <lineage>
        <taxon>Bacteria</taxon>
        <taxon>Bacillati</taxon>
        <taxon>Bacillota</taxon>
        <taxon>Clostridia</taxon>
        <taxon>Eubacteriales</taxon>
        <taxon>Eubacteriaceae</taxon>
        <taxon>Anaerofustis</taxon>
    </lineage>
</organism>